<dbReference type="InterPro" id="IPR050209">
    <property type="entry name" value="Rab_GTPases_membrane_traffic"/>
</dbReference>
<dbReference type="Gramene" id="LPERR11G07050.1">
    <property type="protein sequence ID" value="LPERR11G07050.1"/>
    <property type="gene ID" value="LPERR11G07050"/>
</dbReference>
<dbReference type="SUPFAM" id="SSF52540">
    <property type="entry name" value="P-loop containing nucleoside triphosphate hydrolases"/>
    <property type="match status" value="1"/>
</dbReference>
<dbReference type="PANTHER" id="PTHR47979">
    <property type="entry name" value="DRAB11-RELATED"/>
    <property type="match status" value="1"/>
</dbReference>
<dbReference type="Pfam" id="PF00071">
    <property type="entry name" value="Ras"/>
    <property type="match status" value="1"/>
</dbReference>
<protein>
    <submittedName>
        <fullName evidence="2">Uncharacterized protein</fullName>
    </submittedName>
</protein>
<keyword evidence="3" id="KW-1185">Reference proteome</keyword>
<comment type="similarity">
    <text evidence="1">Belongs to the small GTPase superfamily. Rab family.</text>
</comment>
<dbReference type="eggNOG" id="KOG0098">
    <property type="taxonomic scope" value="Eukaryota"/>
</dbReference>
<dbReference type="Proteomes" id="UP000032180">
    <property type="component" value="Chromosome 11"/>
</dbReference>
<evidence type="ECO:0000313" key="2">
    <source>
        <dbReference type="EnsemblPlants" id="LPERR11G07050.1"/>
    </source>
</evidence>
<organism evidence="2 3">
    <name type="scientific">Leersia perrieri</name>
    <dbReference type="NCBI Taxonomy" id="77586"/>
    <lineage>
        <taxon>Eukaryota</taxon>
        <taxon>Viridiplantae</taxon>
        <taxon>Streptophyta</taxon>
        <taxon>Embryophyta</taxon>
        <taxon>Tracheophyta</taxon>
        <taxon>Spermatophyta</taxon>
        <taxon>Magnoliopsida</taxon>
        <taxon>Liliopsida</taxon>
        <taxon>Poales</taxon>
        <taxon>Poaceae</taxon>
        <taxon>BOP clade</taxon>
        <taxon>Oryzoideae</taxon>
        <taxon>Oryzeae</taxon>
        <taxon>Oryzinae</taxon>
        <taxon>Leersia</taxon>
    </lineage>
</organism>
<sequence>MPYSYCFKCLTLGDVGVGKSCLVLQYTERKFREAHEPTIGGDFGTRIIATLDDAGNNNKLIKLQICDMPGNEPARCLTRSCYLGAIAAILVYDVTNRESFDHLKALLDDATAMQLSGNRDNPLTICLVGTIRAVSYEEGERFAKENGLMFVEASAKTGHNVDEAFAMIARAVRRRVEKYGVGGNKSGGGYLDLGAFYGFVGMPSKGGFGSVGRFLGSCLGSCCFSCGGS</sequence>
<dbReference type="SMART" id="SM00174">
    <property type="entry name" value="RHO"/>
    <property type="match status" value="1"/>
</dbReference>
<dbReference type="STRING" id="77586.A0A0D9XQP8"/>
<dbReference type="PROSITE" id="PS51421">
    <property type="entry name" value="RAS"/>
    <property type="match status" value="1"/>
</dbReference>
<dbReference type="InterPro" id="IPR005225">
    <property type="entry name" value="Small_GTP-bd"/>
</dbReference>
<dbReference type="GO" id="GO:0005525">
    <property type="term" value="F:GTP binding"/>
    <property type="evidence" value="ECO:0007669"/>
    <property type="project" value="InterPro"/>
</dbReference>
<evidence type="ECO:0000313" key="3">
    <source>
        <dbReference type="Proteomes" id="UP000032180"/>
    </source>
</evidence>
<dbReference type="InterPro" id="IPR027417">
    <property type="entry name" value="P-loop_NTPase"/>
</dbReference>
<dbReference type="EnsemblPlants" id="LPERR11G07050.1">
    <property type="protein sequence ID" value="LPERR11G07050.1"/>
    <property type="gene ID" value="LPERR11G07050"/>
</dbReference>
<reference evidence="3" key="2">
    <citation type="submission" date="2013-12" db="EMBL/GenBank/DDBJ databases">
        <authorList>
            <person name="Yu Y."/>
            <person name="Lee S."/>
            <person name="de Baynast K."/>
            <person name="Wissotski M."/>
            <person name="Liu L."/>
            <person name="Talag J."/>
            <person name="Goicoechea J."/>
            <person name="Angelova A."/>
            <person name="Jetty R."/>
            <person name="Kudrna D."/>
            <person name="Golser W."/>
            <person name="Rivera L."/>
            <person name="Zhang J."/>
            <person name="Wing R."/>
        </authorList>
    </citation>
    <scope>NUCLEOTIDE SEQUENCE</scope>
</reference>
<dbReference type="NCBIfam" id="TIGR00231">
    <property type="entry name" value="small_GTP"/>
    <property type="match status" value="1"/>
</dbReference>
<evidence type="ECO:0000256" key="1">
    <source>
        <dbReference type="ARBA" id="ARBA00006270"/>
    </source>
</evidence>
<dbReference type="AlphaFoldDB" id="A0A0D9XQP8"/>
<name>A0A0D9XQP8_9ORYZ</name>
<accession>A0A0D9XQP8</accession>
<dbReference type="PROSITE" id="PS51419">
    <property type="entry name" value="RAB"/>
    <property type="match status" value="1"/>
</dbReference>
<dbReference type="FunFam" id="3.40.50.300:FF:001447">
    <property type="entry name" value="Ras-related protein Rab-1B"/>
    <property type="match status" value="1"/>
</dbReference>
<dbReference type="InterPro" id="IPR001806">
    <property type="entry name" value="Small_GTPase"/>
</dbReference>
<proteinExistence type="inferred from homology"/>
<dbReference type="Gene3D" id="3.40.50.300">
    <property type="entry name" value="P-loop containing nucleotide triphosphate hydrolases"/>
    <property type="match status" value="1"/>
</dbReference>
<dbReference type="GO" id="GO:0003924">
    <property type="term" value="F:GTPase activity"/>
    <property type="evidence" value="ECO:0007669"/>
    <property type="project" value="InterPro"/>
</dbReference>
<reference evidence="2 3" key="1">
    <citation type="submission" date="2012-08" db="EMBL/GenBank/DDBJ databases">
        <title>Oryza genome evolution.</title>
        <authorList>
            <person name="Wing R.A."/>
        </authorList>
    </citation>
    <scope>NUCLEOTIDE SEQUENCE</scope>
</reference>
<dbReference type="HOGENOM" id="CLU_041217_23_1_1"/>
<reference evidence="2" key="3">
    <citation type="submission" date="2015-04" db="UniProtKB">
        <authorList>
            <consortium name="EnsemblPlants"/>
        </authorList>
    </citation>
    <scope>IDENTIFICATION</scope>
</reference>
<dbReference type="SMART" id="SM00175">
    <property type="entry name" value="RAB"/>
    <property type="match status" value="1"/>
</dbReference>
<dbReference type="PRINTS" id="PR00449">
    <property type="entry name" value="RASTRNSFRMNG"/>
</dbReference>
<dbReference type="SMART" id="SM00173">
    <property type="entry name" value="RAS"/>
    <property type="match status" value="1"/>
</dbReference>